<keyword evidence="1" id="KW-0472">Membrane</keyword>
<sequence>MEENLMQTKKYQFETEEFGINDEGVHFLRSKFNYGSILKNDIKRLEIAKGKEVNNWFVLLLLGIGLLSFTAYYFIGVFNFFTKDVSSRIYIEQIVAPFISLIFGSYFVYKSFISGDQLYVENHEGKKKKFSMKPIIEKGVTEYENFQDYIKILVK</sequence>
<protein>
    <submittedName>
        <fullName evidence="2">Uncharacterized protein</fullName>
    </submittedName>
</protein>
<reference evidence="2 3" key="1">
    <citation type="submission" date="2021-05" db="EMBL/GenBank/DDBJ databases">
        <title>Comparative genomic studies on the polysaccharide-degrading batcterial strains of the Flammeovirga genus.</title>
        <authorList>
            <person name="Zewei F."/>
            <person name="Zheng Z."/>
            <person name="Yu L."/>
            <person name="Ruyue G."/>
            <person name="Yanhong M."/>
            <person name="Yuanyuan C."/>
            <person name="Jingyan G."/>
            <person name="Wenjun H."/>
        </authorList>
    </citation>
    <scope>NUCLEOTIDE SEQUENCE [LARGE SCALE GENOMIC DNA]</scope>
    <source>
        <strain evidence="2 3">YS10</strain>
    </source>
</reference>
<keyword evidence="3" id="KW-1185">Reference proteome</keyword>
<dbReference type="Proteomes" id="UP000682802">
    <property type="component" value="Chromosome 2"/>
</dbReference>
<keyword evidence="1" id="KW-0812">Transmembrane</keyword>
<evidence type="ECO:0000313" key="3">
    <source>
        <dbReference type="Proteomes" id="UP000682802"/>
    </source>
</evidence>
<feature type="transmembrane region" description="Helical" evidence="1">
    <location>
        <begin position="53"/>
        <end position="75"/>
    </location>
</feature>
<proteinExistence type="predicted"/>
<organism evidence="2 3">
    <name type="scientific">Flammeovirga kamogawensis</name>
    <dbReference type="NCBI Taxonomy" id="373891"/>
    <lineage>
        <taxon>Bacteria</taxon>
        <taxon>Pseudomonadati</taxon>
        <taxon>Bacteroidota</taxon>
        <taxon>Cytophagia</taxon>
        <taxon>Cytophagales</taxon>
        <taxon>Flammeovirgaceae</taxon>
        <taxon>Flammeovirga</taxon>
    </lineage>
</organism>
<evidence type="ECO:0000313" key="2">
    <source>
        <dbReference type="EMBL" id="QWG09890.1"/>
    </source>
</evidence>
<evidence type="ECO:0000256" key="1">
    <source>
        <dbReference type="SAM" id="Phobius"/>
    </source>
</evidence>
<keyword evidence="1" id="KW-1133">Transmembrane helix</keyword>
<dbReference type="EMBL" id="CP076129">
    <property type="protein sequence ID" value="QWG09890.1"/>
    <property type="molecule type" value="Genomic_DNA"/>
</dbReference>
<dbReference type="RefSeq" id="WP_144076546.1">
    <property type="nucleotide sequence ID" value="NZ_CP076129.1"/>
</dbReference>
<accession>A0ABX8H409</accession>
<gene>
    <name evidence="2" type="ORF">KM029_19610</name>
</gene>
<name>A0ABX8H409_9BACT</name>
<feature type="transmembrane region" description="Helical" evidence="1">
    <location>
        <begin position="87"/>
        <end position="109"/>
    </location>
</feature>